<keyword evidence="3" id="KW-1185">Reference proteome</keyword>
<protein>
    <submittedName>
        <fullName evidence="2">Uncharacterized protein</fullName>
    </submittedName>
</protein>
<feature type="region of interest" description="Disordered" evidence="1">
    <location>
        <begin position="1"/>
        <end position="41"/>
    </location>
</feature>
<evidence type="ECO:0000256" key="1">
    <source>
        <dbReference type="SAM" id="MobiDB-lite"/>
    </source>
</evidence>
<accession>A0AAV0ZMB9</accession>
<dbReference type="Proteomes" id="UP001157006">
    <property type="component" value="Chromosome 2"/>
</dbReference>
<evidence type="ECO:0000313" key="2">
    <source>
        <dbReference type="EMBL" id="CAI8599369.1"/>
    </source>
</evidence>
<dbReference type="AlphaFoldDB" id="A0AAV0ZMB9"/>
<dbReference type="EMBL" id="OX451737">
    <property type="protein sequence ID" value="CAI8599369.1"/>
    <property type="molecule type" value="Genomic_DNA"/>
</dbReference>
<organism evidence="2 3">
    <name type="scientific">Vicia faba</name>
    <name type="common">Broad bean</name>
    <name type="synonym">Faba vulgaris</name>
    <dbReference type="NCBI Taxonomy" id="3906"/>
    <lineage>
        <taxon>Eukaryota</taxon>
        <taxon>Viridiplantae</taxon>
        <taxon>Streptophyta</taxon>
        <taxon>Embryophyta</taxon>
        <taxon>Tracheophyta</taxon>
        <taxon>Spermatophyta</taxon>
        <taxon>Magnoliopsida</taxon>
        <taxon>eudicotyledons</taxon>
        <taxon>Gunneridae</taxon>
        <taxon>Pentapetalae</taxon>
        <taxon>rosids</taxon>
        <taxon>fabids</taxon>
        <taxon>Fabales</taxon>
        <taxon>Fabaceae</taxon>
        <taxon>Papilionoideae</taxon>
        <taxon>50 kb inversion clade</taxon>
        <taxon>NPAAA clade</taxon>
        <taxon>Hologalegina</taxon>
        <taxon>IRL clade</taxon>
        <taxon>Fabeae</taxon>
        <taxon>Vicia</taxon>
    </lineage>
</organism>
<reference evidence="2 3" key="1">
    <citation type="submission" date="2023-01" db="EMBL/GenBank/DDBJ databases">
        <authorList>
            <person name="Kreplak J."/>
        </authorList>
    </citation>
    <scope>NUCLEOTIDE SEQUENCE [LARGE SCALE GENOMIC DNA]</scope>
</reference>
<evidence type="ECO:0000313" key="3">
    <source>
        <dbReference type="Proteomes" id="UP001157006"/>
    </source>
</evidence>
<sequence>MGDMPTVVKPATQPPRPSRAEHVSSDTKPATSDIVVAPSDAPCPSPPKIVISSRNRIDIRKWKFTPIYVEENEETWSRVISNANVMRRNVLQLPRGVIKKSLSGPISSIELYGSEKGISENCVVKVRNNYEGEKYLMTGWYEFAKQEELKK</sequence>
<proteinExistence type="predicted"/>
<gene>
    <name evidence="2" type="ORF">VFH_II171960</name>
</gene>
<name>A0AAV0ZMB9_VICFA</name>